<dbReference type="Pfam" id="PF00528">
    <property type="entry name" value="BPD_transp_1"/>
    <property type="match status" value="1"/>
</dbReference>
<dbReference type="PANTHER" id="PTHR43297">
    <property type="entry name" value="OLIGOPEPTIDE TRANSPORT ATP-BINDING PROTEIN APPD"/>
    <property type="match status" value="1"/>
</dbReference>
<dbReference type="NCBIfam" id="TIGR01727">
    <property type="entry name" value="oligo_HPY"/>
    <property type="match status" value="1"/>
</dbReference>
<dbReference type="InterPro" id="IPR003439">
    <property type="entry name" value="ABC_transporter-like_ATP-bd"/>
</dbReference>
<dbReference type="PROSITE" id="PS00211">
    <property type="entry name" value="ABC_TRANSPORTER_1"/>
    <property type="match status" value="1"/>
</dbReference>
<dbReference type="EMBL" id="CXST01000001">
    <property type="protein sequence ID" value="CTQ42719.1"/>
    <property type="molecule type" value="Genomic_DNA"/>
</dbReference>
<evidence type="ECO:0000256" key="9">
    <source>
        <dbReference type="ARBA" id="ARBA00022989"/>
    </source>
</evidence>
<dbReference type="GO" id="GO:0016887">
    <property type="term" value="F:ATP hydrolysis activity"/>
    <property type="evidence" value="ECO:0007669"/>
    <property type="project" value="InterPro"/>
</dbReference>
<comment type="similarity">
    <text evidence="11">Belongs to the binding-protein-dependent transport system permease family.</text>
</comment>
<dbReference type="SUPFAM" id="SSF161098">
    <property type="entry name" value="MetI-like"/>
    <property type="match status" value="1"/>
</dbReference>
<dbReference type="Proteomes" id="UP000048926">
    <property type="component" value="Unassembled WGS sequence"/>
</dbReference>
<dbReference type="Gene3D" id="1.10.3720.10">
    <property type="entry name" value="MetI-like"/>
    <property type="match status" value="1"/>
</dbReference>
<organism evidence="14 15">
    <name type="scientific">Roseibium aggregatum</name>
    <dbReference type="NCBI Taxonomy" id="187304"/>
    <lineage>
        <taxon>Bacteria</taxon>
        <taxon>Pseudomonadati</taxon>
        <taxon>Pseudomonadota</taxon>
        <taxon>Alphaproteobacteria</taxon>
        <taxon>Hyphomicrobiales</taxon>
        <taxon>Stappiaceae</taxon>
        <taxon>Roseibium</taxon>
    </lineage>
</organism>
<dbReference type="STRING" id="187304.B0E33_24430"/>
<dbReference type="PROSITE" id="PS50928">
    <property type="entry name" value="ABC_TM1"/>
    <property type="match status" value="1"/>
</dbReference>
<dbReference type="InterPro" id="IPR000515">
    <property type="entry name" value="MetI-like"/>
</dbReference>
<evidence type="ECO:0000259" key="12">
    <source>
        <dbReference type="PROSITE" id="PS50893"/>
    </source>
</evidence>
<dbReference type="InterPro" id="IPR050388">
    <property type="entry name" value="ABC_Ni/Peptide_Import"/>
</dbReference>
<comment type="subcellular location">
    <subcellularLocation>
        <location evidence="1">Cell inner membrane</location>
        <topology evidence="1">Peripheral membrane protein</topology>
    </subcellularLocation>
    <subcellularLocation>
        <location evidence="2 11">Cell membrane</location>
        <topology evidence="2 11">Multi-pass membrane protein</topology>
    </subcellularLocation>
</comment>
<dbReference type="InterPro" id="IPR017871">
    <property type="entry name" value="ABC_transporter-like_CS"/>
</dbReference>
<dbReference type="CDD" id="cd03257">
    <property type="entry name" value="ABC_NikE_OppD_transporters"/>
    <property type="match status" value="1"/>
</dbReference>
<feature type="transmembrane region" description="Helical" evidence="11">
    <location>
        <begin position="201"/>
        <end position="226"/>
    </location>
</feature>
<keyword evidence="8" id="KW-0067">ATP-binding</keyword>
<dbReference type="RefSeq" id="WP_055654767.1">
    <property type="nucleotide sequence ID" value="NZ_CXST01000001.1"/>
</dbReference>
<feature type="transmembrane region" description="Helical" evidence="11">
    <location>
        <begin position="21"/>
        <end position="48"/>
    </location>
</feature>
<feature type="transmembrane region" description="Helical" evidence="11">
    <location>
        <begin position="132"/>
        <end position="152"/>
    </location>
</feature>
<accession>A0A0M6Y1L6</accession>
<gene>
    <name evidence="14" type="primary">oppD_2</name>
    <name evidence="14" type="ORF">LAL4801_01155</name>
</gene>
<dbReference type="InterPro" id="IPR013563">
    <property type="entry name" value="Oligopep_ABC_C"/>
</dbReference>
<keyword evidence="10 11" id="KW-0472">Membrane</keyword>
<evidence type="ECO:0000313" key="14">
    <source>
        <dbReference type="EMBL" id="CTQ42719.1"/>
    </source>
</evidence>
<dbReference type="Pfam" id="PF00005">
    <property type="entry name" value="ABC_tran"/>
    <property type="match status" value="1"/>
</dbReference>
<evidence type="ECO:0000256" key="4">
    <source>
        <dbReference type="ARBA" id="ARBA00022448"/>
    </source>
</evidence>
<dbReference type="GO" id="GO:0005524">
    <property type="term" value="F:ATP binding"/>
    <property type="evidence" value="ECO:0007669"/>
    <property type="project" value="UniProtKB-KW"/>
</dbReference>
<protein>
    <submittedName>
        <fullName evidence="14">Stage 0 sporulation protein KD</fullName>
    </submittedName>
</protein>
<keyword evidence="7" id="KW-0547">Nucleotide-binding</keyword>
<dbReference type="InterPro" id="IPR035906">
    <property type="entry name" value="MetI-like_sf"/>
</dbReference>
<keyword evidence="9 11" id="KW-1133">Transmembrane helix</keyword>
<reference evidence="15" key="1">
    <citation type="submission" date="2015-07" db="EMBL/GenBank/DDBJ databases">
        <authorList>
            <person name="Rodrigo-Torres Lidia"/>
            <person name="Arahal R.David."/>
        </authorList>
    </citation>
    <scope>NUCLEOTIDE SEQUENCE [LARGE SCALE GENOMIC DNA]</scope>
    <source>
        <strain evidence="15">CECT 4801</strain>
    </source>
</reference>
<dbReference type="PANTHER" id="PTHR43297:SF2">
    <property type="entry name" value="DIPEPTIDE TRANSPORT ATP-BINDING PROTEIN DPPD"/>
    <property type="match status" value="1"/>
</dbReference>
<dbReference type="Pfam" id="PF08352">
    <property type="entry name" value="oligo_HPY"/>
    <property type="match status" value="1"/>
</dbReference>
<dbReference type="InterPro" id="IPR003593">
    <property type="entry name" value="AAA+_ATPase"/>
</dbReference>
<evidence type="ECO:0000313" key="15">
    <source>
        <dbReference type="Proteomes" id="UP000048926"/>
    </source>
</evidence>
<dbReference type="FunFam" id="3.40.50.300:FF:000016">
    <property type="entry name" value="Oligopeptide ABC transporter ATP-binding component"/>
    <property type="match status" value="1"/>
</dbReference>
<dbReference type="CDD" id="cd06261">
    <property type="entry name" value="TM_PBP2"/>
    <property type="match status" value="1"/>
</dbReference>
<evidence type="ECO:0000256" key="3">
    <source>
        <dbReference type="ARBA" id="ARBA00005417"/>
    </source>
</evidence>
<keyword evidence="15" id="KW-1185">Reference proteome</keyword>
<dbReference type="GO" id="GO:0015833">
    <property type="term" value="P:peptide transport"/>
    <property type="evidence" value="ECO:0007669"/>
    <property type="project" value="InterPro"/>
</dbReference>
<evidence type="ECO:0000256" key="8">
    <source>
        <dbReference type="ARBA" id="ARBA00022840"/>
    </source>
</evidence>
<evidence type="ECO:0000256" key="2">
    <source>
        <dbReference type="ARBA" id="ARBA00004651"/>
    </source>
</evidence>
<evidence type="ECO:0000256" key="11">
    <source>
        <dbReference type="RuleBase" id="RU363032"/>
    </source>
</evidence>
<sequence length="645" mass="68509">MSDTTMSAPSKEKAKSSRPGTLALLLNNSLATSGLIVLVLICLIALAAPILPLANPDVTAPADRLLPVLTEGHLLGTDHLGRDILSRLIWGTRISLAVGLSATIIAAFFGSLLGLVAGYAGGRTDTLIMRGIDMVMAFPYILLALAIVAVLGPGLLNALYAIALVNIPFFARNIRGITLGLSRREFVDAARLSGKSPVQILFLEILPNVLPVIVITMSTTVGWMILETAGLSFLGLGAQPPQADLGSMLGEGRKILFTAPHVSIIPGLMIFALVMSINLFGDGVRDILDPRLRAGSLTRPVSRTAVHREPDEIPAPSEKGGVLDVRQMRTEFQIGSSVYKAVGGVDLNLKEGECLGVVGESGSGKSVTAMSIMGLVPTPPGRIAGGAAYLDGEDLFAASDRRIRDLRGGSVAYVFQDPLSTLHPLFTVGDQLTEAITIHQPMSGSKAREKAVELLSLVRIPNAKERLSAYPHELSGGMRQRVCIAMALANDAKVLIADEPTTALDVTVQSQILTLMNGLRRERNAAILFITHDFGVVSALCDRVAVMYAGRIVETGTTEEVLANPRHPYTAKLIECVPVLGEPDRRLDAIEGRPPVVNNLPDGCAFAERCPHAQASCRTGEINLEMSSETRGVRCLFPLNSGATA</sequence>
<feature type="domain" description="ABC transmembrane type-1" evidence="13">
    <location>
        <begin position="92"/>
        <end position="281"/>
    </location>
</feature>
<feature type="transmembrane region" description="Helical" evidence="11">
    <location>
        <begin position="94"/>
        <end position="120"/>
    </location>
</feature>
<dbReference type="OrthoDB" id="7957282at2"/>
<evidence type="ECO:0000256" key="7">
    <source>
        <dbReference type="ARBA" id="ARBA00022741"/>
    </source>
</evidence>
<dbReference type="GO" id="GO:0055085">
    <property type="term" value="P:transmembrane transport"/>
    <property type="evidence" value="ECO:0007669"/>
    <property type="project" value="InterPro"/>
</dbReference>
<feature type="domain" description="ABC transporter" evidence="12">
    <location>
        <begin position="325"/>
        <end position="574"/>
    </location>
</feature>
<evidence type="ECO:0000256" key="10">
    <source>
        <dbReference type="ARBA" id="ARBA00023136"/>
    </source>
</evidence>
<dbReference type="PROSITE" id="PS50893">
    <property type="entry name" value="ABC_TRANSPORTER_2"/>
    <property type="match status" value="1"/>
</dbReference>
<dbReference type="SMART" id="SM00382">
    <property type="entry name" value="AAA"/>
    <property type="match status" value="1"/>
</dbReference>
<proteinExistence type="inferred from homology"/>
<evidence type="ECO:0000256" key="6">
    <source>
        <dbReference type="ARBA" id="ARBA00022692"/>
    </source>
</evidence>
<dbReference type="SUPFAM" id="SSF52540">
    <property type="entry name" value="P-loop containing nucleoside triphosphate hydrolases"/>
    <property type="match status" value="1"/>
</dbReference>
<dbReference type="AlphaFoldDB" id="A0A0M6Y1L6"/>
<name>A0A0M6Y1L6_9HYPH</name>
<feature type="transmembrane region" description="Helical" evidence="11">
    <location>
        <begin position="255"/>
        <end position="281"/>
    </location>
</feature>
<comment type="similarity">
    <text evidence="3">Belongs to the ABC transporter superfamily.</text>
</comment>
<keyword evidence="6 11" id="KW-0812">Transmembrane</keyword>
<dbReference type="Gene3D" id="3.40.50.300">
    <property type="entry name" value="P-loop containing nucleotide triphosphate hydrolases"/>
    <property type="match status" value="1"/>
</dbReference>
<keyword evidence="5" id="KW-1003">Cell membrane</keyword>
<keyword evidence="4 11" id="KW-0813">Transport</keyword>
<evidence type="ECO:0000256" key="5">
    <source>
        <dbReference type="ARBA" id="ARBA00022475"/>
    </source>
</evidence>
<dbReference type="GO" id="GO:0005886">
    <property type="term" value="C:plasma membrane"/>
    <property type="evidence" value="ECO:0007669"/>
    <property type="project" value="UniProtKB-SubCell"/>
</dbReference>
<evidence type="ECO:0000259" key="13">
    <source>
        <dbReference type="PROSITE" id="PS50928"/>
    </source>
</evidence>
<evidence type="ECO:0000256" key="1">
    <source>
        <dbReference type="ARBA" id="ARBA00004417"/>
    </source>
</evidence>
<dbReference type="InterPro" id="IPR027417">
    <property type="entry name" value="P-loop_NTPase"/>
</dbReference>